<dbReference type="eggNOG" id="COG0607">
    <property type="taxonomic scope" value="Bacteria"/>
</dbReference>
<gene>
    <name evidence="2" type="ordered locus">Cyan7425_2044</name>
</gene>
<accession>B8HU62</accession>
<dbReference type="SUPFAM" id="SSF52821">
    <property type="entry name" value="Rhodanese/Cell cycle control phosphatase"/>
    <property type="match status" value="1"/>
</dbReference>
<dbReference type="GO" id="GO:0004792">
    <property type="term" value="F:thiosulfate-cyanide sulfurtransferase activity"/>
    <property type="evidence" value="ECO:0007669"/>
    <property type="project" value="InterPro"/>
</dbReference>
<organism evidence="2">
    <name type="scientific">Cyanothece sp. (strain PCC 7425 / ATCC 29141)</name>
    <dbReference type="NCBI Taxonomy" id="395961"/>
    <lineage>
        <taxon>Bacteria</taxon>
        <taxon>Bacillati</taxon>
        <taxon>Cyanobacteriota</taxon>
        <taxon>Cyanophyceae</taxon>
        <taxon>Gomontiellales</taxon>
        <taxon>Cyanothecaceae</taxon>
        <taxon>Cyanothece</taxon>
    </lineage>
</organism>
<feature type="domain" description="Rhodanese" evidence="1">
    <location>
        <begin position="25"/>
        <end position="110"/>
    </location>
</feature>
<evidence type="ECO:0000313" key="2">
    <source>
        <dbReference type="EMBL" id="ACL44407.1"/>
    </source>
</evidence>
<dbReference type="EMBL" id="CP001344">
    <property type="protein sequence ID" value="ACL44407.1"/>
    <property type="molecule type" value="Genomic_DNA"/>
</dbReference>
<dbReference type="InterPro" id="IPR001307">
    <property type="entry name" value="Thiosulphate_STrfase_CS"/>
</dbReference>
<dbReference type="PROSITE" id="PS00380">
    <property type="entry name" value="RHODANESE_1"/>
    <property type="match status" value="1"/>
</dbReference>
<dbReference type="SMART" id="SM00450">
    <property type="entry name" value="RHOD"/>
    <property type="match status" value="1"/>
</dbReference>
<reference evidence="2" key="1">
    <citation type="submission" date="2009-01" db="EMBL/GenBank/DDBJ databases">
        <title>Complete sequence of chromosome Cyanothece sp. PCC 7425.</title>
        <authorList>
            <consortium name="US DOE Joint Genome Institute"/>
            <person name="Lucas S."/>
            <person name="Copeland A."/>
            <person name="Lapidus A."/>
            <person name="Glavina del Rio T."/>
            <person name="Dalin E."/>
            <person name="Tice H."/>
            <person name="Bruce D."/>
            <person name="Goodwin L."/>
            <person name="Pitluck S."/>
            <person name="Sims D."/>
            <person name="Meineke L."/>
            <person name="Brettin T."/>
            <person name="Detter J.C."/>
            <person name="Han C."/>
            <person name="Larimer F."/>
            <person name="Land M."/>
            <person name="Hauser L."/>
            <person name="Kyrpides N."/>
            <person name="Ovchinnikova G."/>
            <person name="Liberton M."/>
            <person name="Stoeckel J."/>
            <person name="Banerjee A."/>
            <person name="Singh A."/>
            <person name="Page L."/>
            <person name="Sato H."/>
            <person name="Zhao L."/>
            <person name="Sherman L."/>
            <person name="Pakrasi H."/>
            <person name="Richardson P."/>
        </authorList>
    </citation>
    <scope>NUCLEOTIDE SEQUENCE</scope>
    <source>
        <strain evidence="2">PCC 7425</strain>
    </source>
</reference>
<protein>
    <submittedName>
        <fullName evidence="2">Rhodanese domain protein</fullName>
    </submittedName>
</protein>
<dbReference type="InterPro" id="IPR052367">
    <property type="entry name" value="Thiosulfate_ST/Rhodanese-like"/>
</dbReference>
<evidence type="ECO:0000259" key="1">
    <source>
        <dbReference type="PROSITE" id="PS50206"/>
    </source>
</evidence>
<dbReference type="HOGENOM" id="CLU_089574_13_2_3"/>
<dbReference type="PROSITE" id="PS50206">
    <property type="entry name" value="RHODANESE_3"/>
    <property type="match status" value="1"/>
</dbReference>
<name>B8HU62_CYAP4</name>
<dbReference type="KEGG" id="cyn:Cyan7425_2044"/>
<proteinExistence type="predicted"/>
<dbReference type="InterPro" id="IPR001763">
    <property type="entry name" value="Rhodanese-like_dom"/>
</dbReference>
<dbReference type="OrthoDB" id="9792975at2"/>
<dbReference type="STRING" id="395961.Cyan7425_2044"/>
<dbReference type="PANTHER" id="PTHR45431">
    <property type="entry name" value="RHODANESE-LIKE DOMAIN-CONTAINING PROTEIN 15, CHLOROPLASTIC"/>
    <property type="match status" value="1"/>
</dbReference>
<dbReference type="CDD" id="cd00158">
    <property type="entry name" value="RHOD"/>
    <property type="match status" value="1"/>
</dbReference>
<dbReference type="Pfam" id="PF00581">
    <property type="entry name" value="Rhodanese"/>
    <property type="match status" value="1"/>
</dbReference>
<dbReference type="AlphaFoldDB" id="B8HU62"/>
<dbReference type="Gene3D" id="3.40.250.10">
    <property type="entry name" value="Rhodanese-like domain"/>
    <property type="match status" value="1"/>
</dbReference>
<dbReference type="PANTHER" id="PTHR45431:SF3">
    <property type="entry name" value="RHODANESE-LIKE DOMAIN-CONTAINING PROTEIN 15, CHLOROPLASTIC"/>
    <property type="match status" value="1"/>
</dbReference>
<sequence length="114" mass="12690">MQQIRQSSKAPNSPLPLTAKQLQSRQAQLVLIDVRSWLEYVLGHIPGARHLSRSAILKQIPKDQPIVVNCLSGHRSAIAAQWLVKQGYQQVYDLQGGVLAWQASDYPLRKGLAP</sequence>
<dbReference type="InterPro" id="IPR036873">
    <property type="entry name" value="Rhodanese-like_dom_sf"/>
</dbReference>